<keyword evidence="3" id="KW-1185">Reference proteome</keyword>
<proteinExistence type="predicted"/>
<feature type="chain" id="PRO_5022139941" evidence="1">
    <location>
        <begin position="20"/>
        <end position="107"/>
    </location>
</feature>
<gene>
    <name evidence="2" type="ORF">DNTS_006579</name>
</gene>
<evidence type="ECO:0000313" key="3">
    <source>
        <dbReference type="Proteomes" id="UP000316079"/>
    </source>
</evidence>
<evidence type="ECO:0000256" key="1">
    <source>
        <dbReference type="SAM" id="SignalP"/>
    </source>
</evidence>
<dbReference type="AlphaFoldDB" id="A0A553PY40"/>
<sequence length="107" mass="11705">MFPFVSAVLLMLCVRSGSSAPYRNLLSLKSSQTCQNVWHQADRILEMLSVEDFGVRPSVSNISIPSDTDSAESEVLQKLAGVENCEGPVLTDGDKVKMEFQGLIDNL</sequence>
<feature type="non-terminal residue" evidence="2">
    <location>
        <position position="107"/>
    </location>
</feature>
<dbReference type="EMBL" id="SRMA01026546">
    <property type="protein sequence ID" value="TRY82600.1"/>
    <property type="molecule type" value="Genomic_DNA"/>
</dbReference>
<keyword evidence="1" id="KW-0732">Signal</keyword>
<dbReference type="OrthoDB" id="10612453at2759"/>
<comment type="caution">
    <text evidence="2">The sequence shown here is derived from an EMBL/GenBank/DDBJ whole genome shotgun (WGS) entry which is preliminary data.</text>
</comment>
<reference evidence="2 3" key="1">
    <citation type="journal article" date="2019" name="Sci. Data">
        <title>Hybrid genome assembly and annotation of Danionella translucida.</title>
        <authorList>
            <person name="Kadobianskyi M."/>
            <person name="Schulze L."/>
            <person name="Schuelke M."/>
            <person name="Judkewitz B."/>
        </authorList>
    </citation>
    <scope>NUCLEOTIDE SEQUENCE [LARGE SCALE GENOMIC DNA]</scope>
    <source>
        <strain evidence="2 3">Bolton</strain>
    </source>
</reference>
<organism evidence="2 3">
    <name type="scientific">Danionella cerebrum</name>
    <dbReference type="NCBI Taxonomy" id="2873325"/>
    <lineage>
        <taxon>Eukaryota</taxon>
        <taxon>Metazoa</taxon>
        <taxon>Chordata</taxon>
        <taxon>Craniata</taxon>
        <taxon>Vertebrata</taxon>
        <taxon>Euteleostomi</taxon>
        <taxon>Actinopterygii</taxon>
        <taxon>Neopterygii</taxon>
        <taxon>Teleostei</taxon>
        <taxon>Ostariophysi</taxon>
        <taxon>Cypriniformes</taxon>
        <taxon>Danionidae</taxon>
        <taxon>Danioninae</taxon>
        <taxon>Danionella</taxon>
    </lineage>
</organism>
<evidence type="ECO:0000313" key="2">
    <source>
        <dbReference type="EMBL" id="TRY82600.1"/>
    </source>
</evidence>
<protein>
    <submittedName>
        <fullName evidence="2">Uncharacterized protein</fullName>
    </submittedName>
</protein>
<name>A0A553PY40_9TELE</name>
<feature type="signal peptide" evidence="1">
    <location>
        <begin position="1"/>
        <end position="19"/>
    </location>
</feature>
<accession>A0A553PY40</accession>
<dbReference type="Proteomes" id="UP000316079">
    <property type="component" value="Unassembled WGS sequence"/>
</dbReference>